<keyword evidence="4" id="KW-0805">Transcription regulation</keyword>
<evidence type="ECO:0000256" key="3">
    <source>
        <dbReference type="ARBA" id="ARBA00023012"/>
    </source>
</evidence>
<keyword evidence="5 9" id="KW-0238">DNA-binding</keyword>
<dbReference type="SUPFAM" id="SSF46894">
    <property type="entry name" value="C-terminal effector domain of the bipartite response regulators"/>
    <property type="match status" value="1"/>
</dbReference>
<evidence type="ECO:0000256" key="1">
    <source>
        <dbReference type="ARBA" id="ARBA00018672"/>
    </source>
</evidence>
<evidence type="ECO:0000256" key="6">
    <source>
        <dbReference type="ARBA" id="ARBA00023163"/>
    </source>
</evidence>
<dbReference type="InterPro" id="IPR039420">
    <property type="entry name" value="WalR-like"/>
</dbReference>
<evidence type="ECO:0000256" key="4">
    <source>
        <dbReference type="ARBA" id="ARBA00023015"/>
    </source>
</evidence>
<dbReference type="InterPro" id="IPR001789">
    <property type="entry name" value="Sig_transdc_resp-reg_receiver"/>
</dbReference>
<dbReference type="GO" id="GO:0005829">
    <property type="term" value="C:cytosol"/>
    <property type="evidence" value="ECO:0007669"/>
    <property type="project" value="TreeGrafter"/>
</dbReference>
<feature type="modified residue" description="4-aspartylphosphate" evidence="8">
    <location>
        <position position="52"/>
    </location>
</feature>
<keyword evidence="3" id="KW-0902">Two-component regulatory system</keyword>
<dbReference type="Pfam" id="PF00072">
    <property type="entry name" value="Response_reg"/>
    <property type="match status" value="1"/>
</dbReference>
<reference evidence="13" key="1">
    <citation type="submission" date="2017-02" db="EMBL/GenBank/DDBJ databases">
        <authorList>
            <person name="Varghese N."/>
            <person name="Submissions S."/>
        </authorList>
    </citation>
    <scope>NUCLEOTIDE SEQUENCE [LARGE SCALE GENOMIC DNA]</scope>
    <source>
        <strain evidence="13">M1</strain>
    </source>
</reference>
<dbReference type="STRING" id="36842.SAMN02194393_02020"/>
<dbReference type="InterPro" id="IPR016032">
    <property type="entry name" value="Sig_transdc_resp-reg_C-effctor"/>
</dbReference>
<dbReference type="Gene3D" id="1.10.10.10">
    <property type="entry name" value="Winged helix-like DNA-binding domain superfamily/Winged helix DNA-binding domain"/>
    <property type="match status" value="1"/>
</dbReference>
<dbReference type="GO" id="GO:0006355">
    <property type="term" value="P:regulation of DNA-templated transcription"/>
    <property type="evidence" value="ECO:0007669"/>
    <property type="project" value="InterPro"/>
</dbReference>
<evidence type="ECO:0000256" key="9">
    <source>
        <dbReference type="PROSITE-ProRule" id="PRU01091"/>
    </source>
</evidence>
<dbReference type="SUPFAM" id="SSF52172">
    <property type="entry name" value="CheY-like"/>
    <property type="match status" value="1"/>
</dbReference>
<dbReference type="Pfam" id="PF00486">
    <property type="entry name" value="Trans_reg_C"/>
    <property type="match status" value="1"/>
</dbReference>
<evidence type="ECO:0000256" key="5">
    <source>
        <dbReference type="ARBA" id="ARBA00023125"/>
    </source>
</evidence>
<dbReference type="AlphaFoldDB" id="A0A1T5KQN0"/>
<sequence>MEKILIVEDDLGISDLIKLNLKVVGYEVKQVYDGEKALKLIEEKEFDLIILDVMLPGLDGFSIMEKINNVDTPVIFLTAKDSLSDRVKGLKMGADDYIVKPFEAIELLARIEVILKRYGKKASTLKFKDLEIFSEERIIKKSGEIVDLTVKEFELLKLLIQNKGIALSRDKILEKVWGYDYFGETRTVDMHIQKLRKKLDLSDEIKTVYKVGYRLED</sequence>
<evidence type="ECO:0000256" key="2">
    <source>
        <dbReference type="ARBA" id="ARBA00022553"/>
    </source>
</evidence>
<dbReference type="RefSeq" id="WP_079491311.1">
    <property type="nucleotide sequence ID" value="NZ_FUZT01000004.1"/>
</dbReference>
<dbReference type="InterPro" id="IPR036388">
    <property type="entry name" value="WH-like_DNA-bd_sf"/>
</dbReference>
<organism evidence="12 13">
    <name type="scientific">Maledivibacter halophilus</name>
    <dbReference type="NCBI Taxonomy" id="36842"/>
    <lineage>
        <taxon>Bacteria</taxon>
        <taxon>Bacillati</taxon>
        <taxon>Bacillota</taxon>
        <taxon>Clostridia</taxon>
        <taxon>Peptostreptococcales</taxon>
        <taxon>Caminicellaceae</taxon>
        <taxon>Maledivibacter</taxon>
    </lineage>
</organism>
<dbReference type="PROSITE" id="PS50110">
    <property type="entry name" value="RESPONSE_REGULATORY"/>
    <property type="match status" value="1"/>
</dbReference>
<evidence type="ECO:0000256" key="7">
    <source>
        <dbReference type="ARBA" id="ARBA00024867"/>
    </source>
</evidence>
<evidence type="ECO:0000259" key="10">
    <source>
        <dbReference type="PROSITE" id="PS50110"/>
    </source>
</evidence>
<gene>
    <name evidence="12" type="ORF">SAMN02194393_02020</name>
</gene>
<comment type="function">
    <text evidence="7">May play the central regulatory role in sporulation. It may be an element of the effector pathway responsible for the activation of sporulation genes in response to nutritional stress. Spo0A may act in concert with spo0H (a sigma factor) to control the expression of some genes that are critical to the sporulation process.</text>
</comment>
<dbReference type="FunFam" id="3.40.50.2300:FF:000001">
    <property type="entry name" value="DNA-binding response regulator PhoB"/>
    <property type="match status" value="1"/>
</dbReference>
<dbReference type="Proteomes" id="UP000190285">
    <property type="component" value="Unassembled WGS sequence"/>
</dbReference>
<evidence type="ECO:0000313" key="13">
    <source>
        <dbReference type="Proteomes" id="UP000190285"/>
    </source>
</evidence>
<dbReference type="EMBL" id="FUZT01000004">
    <property type="protein sequence ID" value="SKC65598.1"/>
    <property type="molecule type" value="Genomic_DNA"/>
</dbReference>
<dbReference type="GO" id="GO:0032993">
    <property type="term" value="C:protein-DNA complex"/>
    <property type="evidence" value="ECO:0007669"/>
    <property type="project" value="TreeGrafter"/>
</dbReference>
<keyword evidence="6" id="KW-0804">Transcription</keyword>
<feature type="DNA-binding region" description="OmpR/PhoB-type" evidence="9">
    <location>
        <begin position="122"/>
        <end position="217"/>
    </location>
</feature>
<dbReference type="PANTHER" id="PTHR48111:SF1">
    <property type="entry name" value="TWO-COMPONENT RESPONSE REGULATOR ORR33"/>
    <property type="match status" value="1"/>
</dbReference>
<keyword evidence="2 8" id="KW-0597">Phosphoprotein</keyword>
<dbReference type="SMART" id="SM00862">
    <property type="entry name" value="Trans_reg_C"/>
    <property type="match status" value="1"/>
</dbReference>
<dbReference type="SMART" id="SM00448">
    <property type="entry name" value="REC"/>
    <property type="match status" value="1"/>
</dbReference>
<dbReference type="OrthoDB" id="9778712at2"/>
<keyword evidence="13" id="KW-1185">Reference proteome</keyword>
<evidence type="ECO:0000259" key="11">
    <source>
        <dbReference type="PROSITE" id="PS51755"/>
    </source>
</evidence>
<evidence type="ECO:0000256" key="8">
    <source>
        <dbReference type="PROSITE-ProRule" id="PRU00169"/>
    </source>
</evidence>
<name>A0A1T5KQN0_9FIRM</name>
<proteinExistence type="predicted"/>
<protein>
    <recommendedName>
        <fullName evidence="1">Stage 0 sporulation protein A homolog</fullName>
    </recommendedName>
</protein>
<dbReference type="InterPro" id="IPR001867">
    <property type="entry name" value="OmpR/PhoB-type_DNA-bd"/>
</dbReference>
<dbReference type="PANTHER" id="PTHR48111">
    <property type="entry name" value="REGULATOR OF RPOS"/>
    <property type="match status" value="1"/>
</dbReference>
<evidence type="ECO:0000313" key="12">
    <source>
        <dbReference type="EMBL" id="SKC65598.1"/>
    </source>
</evidence>
<feature type="domain" description="OmpR/PhoB-type" evidence="11">
    <location>
        <begin position="122"/>
        <end position="217"/>
    </location>
</feature>
<dbReference type="InterPro" id="IPR011006">
    <property type="entry name" value="CheY-like_superfamily"/>
</dbReference>
<dbReference type="Gene3D" id="6.10.250.690">
    <property type="match status" value="1"/>
</dbReference>
<accession>A0A1T5KQN0</accession>
<dbReference type="GO" id="GO:0000976">
    <property type="term" value="F:transcription cis-regulatory region binding"/>
    <property type="evidence" value="ECO:0007669"/>
    <property type="project" value="TreeGrafter"/>
</dbReference>
<dbReference type="PROSITE" id="PS51755">
    <property type="entry name" value="OMPR_PHOB"/>
    <property type="match status" value="1"/>
</dbReference>
<feature type="domain" description="Response regulatory" evidence="10">
    <location>
        <begin position="3"/>
        <end position="115"/>
    </location>
</feature>
<dbReference type="GO" id="GO:0000156">
    <property type="term" value="F:phosphorelay response regulator activity"/>
    <property type="evidence" value="ECO:0007669"/>
    <property type="project" value="TreeGrafter"/>
</dbReference>
<dbReference type="Gene3D" id="3.40.50.2300">
    <property type="match status" value="1"/>
</dbReference>
<dbReference type="CDD" id="cd00383">
    <property type="entry name" value="trans_reg_C"/>
    <property type="match status" value="1"/>
</dbReference>